<protein>
    <submittedName>
        <fullName evidence="2">C-terminal processing protease CtpA/Prc, contains a PDZ domain</fullName>
    </submittedName>
</protein>
<evidence type="ECO:0000259" key="1">
    <source>
        <dbReference type="Pfam" id="PF03572"/>
    </source>
</evidence>
<dbReference type="EMBL" id="OBEB01000009">
    <property type="protein sequence ID" value="SNY59667.1"/>
    <property type="molecule type" value="Genomic_DNA"/>
</dbReference>
<dbReference type="InterPro" id="IPR029045">
    <property type="entry name" value="ClpP/crotonase-like_dom_sf"/>
</dbReference>
<dbReference type="PANTHER" id="PTHR32060:SF30">
    <property type="entry name" value="CARBOXY-TERMINAL PROCESSING PROTEASE CTPA"/>
    <property type="match status" value="1"/>
</dbReference>
<dbReference type="PANTHER" id="PTHR32060">
    <property type="entry name" value="TAIL-SPECIFIC PROTEASE"/>
    <property type="match status" value="1"/>
</dbReference>
<dbReference type="GO" id="GO:0006508">
    <property type="term" value="P:proteolysis"/>
    <property type="evidence" value="ECO:0007669"/>
    <property type="project" value="UniProtKB-KW"/>
</dbReference>
<dbReference type="OrthoDB" id="8365150at2"/>
<dbReference type="RefSeq" id="WP_097112847.1">
    <property type="nucleotide sequence ID" value="NZ_OBEB01000009.1"/>
</dbReference>
<dbReference type="GO" id="GO:0004175">
    <property type="term" value="F:endopeptidase activity"/>
    <property type="evidence" value="ECO:0007669"/>
    <property type="project" value="TreeGrafter"/>
</dbReference>
<proteinExistence type="predicted"/>
<gene>
    <name evidence="2" type="ORF">SAMN06297280_3650</name>
</gene>
<dbReference type="Gene3D" id="3.90.226.10">
    <property type="entry name" value="2-enoyl-CoA Hydratase, Chain A, domain 1"/>
    <property type="match status" value="1"/>
</dbReference>
<dbReference type="GO" id="GO:0007165">
    <property type="term" value="P:signal transduction"/>
    <property type="evidence" value="ECO:0007669"/>
    <property type="project" value="TreeGrafter"/>
</dbReference>
<evidence type="ECO:0000313" key="2">
    <source>
        <dbReference type="EMBL" id="SNY59667.1"/>
    </source>
</evidence>
<dbReference type="Pfam" id="PF03572">
    <property type="entry name" value="Peptidase_S41"/>
    <property type="match status" value="1"/>
</dbReference>
<keyword evidence="2" id="KW-0378">Hydrolase</keyword>
<dbReference type="Proteomes" id="UP000219353">
    <property type="component" value="Unassembled WGS sequence"/>
</dbReference>
<dbReference type="InterPro" id="IPR005151">
    <property type="entry name" value="Tail-specific_protease"/>
</dbReference>
<dbReference type="GO" id="GO:0030288">
    <property type="term" value="C:outer membrane-bounded periplasmic space"/>
    <property type="evidence" value="ECO:0007669"/>
    <property type="project" value="TreeGrafter"/>
</dbReference>
<sequence length="788" mass="87010">MESNNKNNILKPYFLFFMVGLLVLALIDLPPQLAAASPDKQHGNSAENVADISKTDSQQLENLRAFAKLYGYVRYFHPSDEAAAIDWERFAVYGVSQVLKAQNRDELQQQLTELFAAIAPTVQIYPQGSNPPAPEASIQPEDITGLELVAWQHQGVGLGNSNMPFYQSARLNRLNDISPAATVATTVQFVDATAYRGMEIKLVAALKAEGGKANNNAHLLLRVDRPNNQFGAMNYMADRPVTSAQWQSAQINGYVDKDAEKILIGAMLMGQGKAWFGSFQLYARADSEEEWKVVPLTNPLFTGGEVGDPPAGWYVNGKGFQFSTTTVDAFKQGRSLLIASGGVEQLFNAKPAAGELAERALGAGLIARVPLALYSKDGKTLKPANTPELSHLEQAMQSVQLAELTATDSNLRFASVLIAWNIFQHFYPYFDLVDTDWQQALTDALRQAQTDSSEHEFLTTLQRMMVELQDGHGGVGHALQQGRAWFPFSFAKVEGKVVIKAIVETEKAAVCVEQGDILLALDGTNITEAFNEQLDLISGSRQWRTHQALLRLGIAKHGTEAILLLERQGRQLTCNVLRNYLQPVPDQRPAAIESLDDSIYYVDLTRAAMTDIQPKIDELASAEGVIFDLRGYPKGDVHAILQHLSTKPMQSAYFRIPQHIYPDQERMVGYNSTGRWQLSPLQPHFQGKFVFLTDSSAISNTETLLEIVKHYQLAEIVGKPTAGANGNINPFSLPGGYRVNWTGMRVVQQDQSALHLVGIQPTVTVEQTLQGVLVGRDEYLERAIELLK</sequence>
<reference evidence="3" key="1">
    <citation type="submission" date="2017-09" db="EMBL/GenBank/DDBJ databases">
        <authorList>
            <person name="Varghese N."/>
            <person name="Submissions S."/>
        </authorList>
    </citation>
    <scope>NUCLEOTIDE SEQUENCE [LARGE SCALE GENOMIC DNA]</scope>
    <source>
        <strain evidence="3">CGMCC 1.12461</strain>
    </source>
</reference>
<feature type="domain" description="Tail specific protease" evidence="1">
    <location>
        <begin position="601"/>
        <end position="765"/>
    </location>
</feature>
<keyword evidence="2" id="KW-0645">Protease</keyword>
<evidence type="ECO:0000313" key="3">
    <source>
        <dbReference type="Proteomes" id="UP000219353"/>
    </source>
</evidence>
<dbReference type="GO" id="GO:0008236">
    <property type="term" value="F:serine-type peptidase activity"/>
    <property type="evidence" value="ECO:0007669"/>
    <property type="project" value="InterPro"/>
</dbReference>
<accession>A0A285JIP3</accession>
<name>A0A285JIP3_9GAMM</name>
<dbReference type="AlphaFoldDB" id="A0A285JIP3"/>
<organism evidence="2 3">
    <name type="scientific">Arsukibacterium tuosuense</name>
    <dbReference type="NCBI Taxonomy" id="1323745"/>
    <lineage>
        <taxon>Bacteria</taxon>
        <taxon>Pseudomonadati</taxon>
        <taxon>Pseudomonadota</taxon>
        <taxon>Gammaproteobacteria</taxon>
        <taxon>Chromatiales</taxon>
        <taxon>Chromatiaceae</taxon>
        <taxon>Arsukibacterium</taxon>
    </lineage>
</organism>
<dbReference type="SUPFAM" id="SSF52096">
    <property type="entry name" value="ClpP/crotonase"/>
    <property type="match status" value="1"/>
</dbReference>
<dbReference type="Gene3D" id="3.30.750.44">
    <property type="match status" value="1"/>
</dbReference>
<keyword evidence="3" id="KW-1185">Reference proteome</keyword>